<dbReference type="RefSeq" id="WP_345467381.1">
    <property type="nucleotide sequence ID" value="NZ_BAABRP010000019.1"/>
</dbReference>
<keyword evidence="3" id="KW-1185">Reference proteome</keyword>
<dbReference type="Pfam" id="PF00903">
    <property type="entry name" value="Glyoxalase"/>
    <property type="match status" value="1"/>
</dbReference>
<dbReference type="Proteomes" id="UP001401887">
    <property type="component" value="Unassembled WGS sequence"/>
</dbReference>
<dbReference type="InterPro" id="IPR029068">
    <property type="entry name" value="Glyas_Bleomycin-R_OHBP_Dase"/>
</dbReference>
<evidence type="ECO:0000313" key="3">
    <source>
        <dbReference type="Proteomes" id="UP001401887"/>
    </source>
</evidence>
<dbReference type="PROSITE" id="PS51819">
    <property type="entry name" value="VOC"/>
    <property type="match status" value="2"/>
</dbReference>
<dbReference type="InterPro" id="IPR037523">
    <property type="entry name" value="VOC_core"/>
</dbReference>
<sequence length="251" mass="27487">MPTKTPTTAGMPVWLDLMTPHSEAIRPFYEALLGWTFEQRGSEKGDYGVALSGSRPVAAVVPPFRGQSLWFLYFASTDVQADAERLRELGGQVSLGPLRVGDHGHLLMATDPTGAPFGLWQSGQPQGLGRTGAPGTFAWAELQTRDADRARDFYTALLNNTSRKVPGMEYHTLYRGQDQNVGVMQMDEIHWPPDLPSRWMLYFSVTNTDEAVRTAQASGGRPLSAPHDSPYGRLAVLQDPAGATFSVIQLP</sequence>
<feature type="domain" description="VOC" evidence="1">
    <location>
        <begin position="136"/>
        <end position="250"/>
    </location>
</feature>
<feature type="domain" description="VOC" evidence="1">
    <location>
        <begin position="11"/>
        <end position="122"/>
    </location>
</feature>
<dbReference type="PANTHER" id="PTHR33993">
    <property type="entry name" value="GLYOXALASE-RELATED"/>
    <property type="match status" value="1"/>
</dbReference>
<dbReference type="CDD" id="cd07247">
    <property type="entry name" value="SgaA_N_like"/>
    <property type="match status" value="2"/>
</dbReference>
<reference evidence="2 3" key="1">
    <citation type="submission" date="2024-02" db="EMBL/GenBank/DDBJ databases">
        <title>Deinococcus carri NBRC 110142.</title>
        <authorList>
            <person name="Ichikawa N."/>
            <person name="Katano-Makiyama Y."/>
            <person name="Hidaka K."/>
        </authorList>
    </citation>
    <scope>NUCLEOTIDE SEQUENCE [LARGE SCALE GENOMIC DNA]</scope>
    <source>
        <strain evidence="2 3">NBRC 110142</strain>
    </source>
</reference>
<evidence type="ECO:0000259" key="1">
    <source>
        <dbReference type="PROSITE" id="PS51819"/>
    </source>
</evidence>
<protein>
    <submittedName>
        <fullName evidence="2">Glyoxylase CFP32</fullName>
    </submittedName>
</protein>
<organism evidence="2 3">
    <name type="scientific">Deinococcus carri</name>
    <dbReference type="NCBI Taxonomy" id="1211323"/>
    <lineage>
        <taxon>Bacteria</taxon>
        <taxon>Thermotogati</taxon>
        <taxon>Deinococcota</taxon>
        <taxon>Deinococci</taxon>
        <taxon>Deinococcales</taxon>
        <taxon>Deinococcaceae</taxon>
        <taxon>Deinococcus</taxon>
    </lineage>
</organism>
<dbReference type="InterPro" id="IPR041581">
    <property type="entry name" value="Glyoxalase_6"/>
</dbReference>
<dbReference type="Gene3D" id="3.10.180.10">
    <property type="entry name" value="2,3-Dihydroxybiphenyl 1,2-Dioxygenase, domain 1"/>
    <property type="match status" value="2"/>
</dbReference>
<dbReference type="InterPro" id="IPR052164">
    <property type="entry name" value="Anthracycline_SecMetBiosynth"/>
</dbReference>
<gene>
    <name evidence="2" type="ORF">Dcar01_03301</name>
</gene>
<proteinExistence type="predicted"/>
<comment type="caution">
    <text evidence="2">The sequence shown here is derived from an EMBL/GenBank/DDBJ whole genome shotgun (WGS) entry which is preliminary data.</text>
</comment>
<dbReference type="Pfam" id="PF18029">
    <property type="entry name" value="Glyoxalase_6"/>
    <property type="match status" value="1"/>
</dbReference>
<dbReference type="SUPFAM" id="SSF54593">
    <property type="entry name" value="Glyoxalase/Bleomycin resistance protein/Dihydroxybiphenyl dioxygenase"/>
    <property type="match status" value="2"/>
</dbReference>
<name>A0ABP9WB24_9DEIO</name>
<dbReference type="PANTHER" id="PTHR33993:SF14">
    <property type="entry name" value="GB|AAF24581.1"/>
    <property type="match status" value="1"/>
</dbReference>
<dbReference type="InterPro" id="IPR004360">
    <property type="entry name" value="Glyas_Fos-R_dOase_dom"/>
</dbReference>
<accession>A0ABP9WB24</accession>
<dbReference type="EMBL" id="BAABRP010000019">
    <property type="protein sequence ID" value="GAA5514545.1"/>
    <property type="molecule type" value="Genomic_DNA"/>
</dbReference>
<evidence type="ECO:0000313" key="2">
    <source>
        <dbReference type="EMBL" id="GAA5514545.1"/>
    </source>
</evidence>